<organism evidence="2 3">
    <name type="scientific">Phytophthora aleatoria</name>
    <dbReference type="NCBI Taxonomy" id="2496075"/>
    <lineage>
        <taxon>Eukaryota</taxon>
        <taxon>Sar</taxon>
        <taxon>Stramenopiles</taxon>
        <taxon>Oomycota</taxon>
        <taxon>Peronosporomycetes</taxon>
        <taxon>Peronosporales</taxon>
        <taxon>Peronosporaceae</taxon>
        <taxon>Phytophthora</taxon>
    </lineage>
</organism>
<reference evidence="2" key="1">
    <citation type="submission" date="2021-01" db="EMBL/GenBank/DDBJ databases">
        <title>Phytophthora aleatoria, a newly-described species from Pinus radiata is distinct from Phytophthora cactorum isolates based on comparative genomics.</title>
        <authorList>
            <person name="Mcdougal R."/>
            <person name="Panda P."/>
            <person name="Williams N."/>
            <person name="Studholme D.J."/>
        </authorList>
    </citation>
    <scope>NUCLEOTIDE SEQUENCE</scope>
    <source>
        <strain evidence="2">NZFS 4037</strain>
    </source>
</reference>
<gene>
    <name evidence="2" type="ORF">JG688_00001796</name>
</gene>
<proteinExistence type="predicted"/>
<protein>
    <submittedName>
        <fullName evidence="2">Uncharacterized protein</fullName>
    </submittedName>
</protein>
<dbReference type="Proteomes" id="UP000709295">
    <property type="component" value="Unassembled WGS sequence"/>
</dbReference>
<dbReference type="EMBL" id="JAENGY010000043">
    <property type="protein sequence ID" value="KAG6976031.1"/>
    <property type="molecule type" value="Genomic_DNA"/>
</dbReference>
<evidence type="ECO:0000313" key="3">
    <source>
        <dbReference type="Proteomes" id="UP000709295"/>
    </source>
</evidence>
<accession>A0A8J5J5J0</accession>
<comment type="caution">
    <text evidence="2">The sequence shown here is derived from an EMBL/GenBank/DDBJ whole genome shotgun (WGS) entry which is preliminary data.</text>
</comment>
<evidence type="ECO:0000313" key="2">
    <source>
        <dbReference type="EMBL" id="KAG6976031.1"/>
    </source>
</evidence>
<keyword evidence="3" id="KW-1185">Reference proteome</keyword>
<sequence>MATHLGVDPNGSVILIEEIEKKTTLRTSLPVILTLNSTYAGYISVLPVDKGHIVYRVYPQKSLRYGYSIQAESDHKIAFQDAPTYWRSLPNIHVIECDGAYPVMLPGTWHVLFKQSFDLVRPTQEDQDKSLSPPELIIDLHLSEELLAHFTHISIVNDATGEVKKVSTLCTKASLPGTVNSNAPIAYTMIVDCAPGNFHVREGKWKLTLASEWDFTKPTTHQMKMTQFEGLYEPNKPLLCFRDVIMAPKSSIWTSFQLQLLSDGAVVNTLTAKLEVFDLGTNQTPRIGEISSKGEVRLLQLPRVTTADNGQPPPDEKRVYIIQGSIDRITCIVPDDLQSLCPFRSSSNRSPPKEFTTTSVDENAPLEGNSDMPPPGSARSSRAPSGIKWRLNCWSSEEVKLQEDNTKELQFEAIRASWAEKAVDRNTNGPVSRLLYLGRLDDAEARMKQDNMTEEQIAKVKCRFEWIQAVKTKMTTEGVRESYLEEVTSGEEKLLLEEELIASKRLLLERIGVVEADKEQRRVARAMAKEERAKELKNMVRSVIDRRAVSLKKQQELKRQLAAVQTQST</sequence>
<feature type="compositionally biased region" description="Polar residues" evidence="1">
    <location>
        <begin position="344"/>
        <end position="361"/>
    </location>
</feature>
<name>A0A8J5J5J0_9STRA</name>
<dbReference type="AlphaFoldDB" id="A0A8J5J5J0"/>
<feature type="region of interest" description="Disordered" evidence="1">
    <location>
        <begin position="343"/>
        <end position="384"/>
    </location>
</feature>
<evidence type="ECO:0000256" key="1">
    <source>
        <dbReference type="SAM" id="MobiDB-lite"/>
    </source>
</evidence>